<dbReference type="SUPFAM" id="SSF55729">
    <property type="entry name" value="Acyl-CoA N-acyltransferases (Nat)"/>
    <property type="match status" value="1"/>
</dbReference>
<proteinExistence type="predicted"/>
<protein>
    <submittedName>
        <fullName evidence="4">GNAT family N-acetyltransferase</fullName>
        <ecNumber evidence="4">2.3.1.-</ecNumber>
    </submittedName>
</protein>
<keyword evidence="5" id="KW-1185">Reference proteome</keyword>
<dbReference type="GO" id="GO:0016746">
    <property type="term" value="F:acyltransferase activity"/>
    <property type="evidence" value="ECO:0007669"/>
    <property type="project" value="UniProtKB-KW"/>
</dbReference>
<dbReference type="CDD" id="cd04301">
    <property type="entry name" value="NAT_SF"/>
    <property type="match status" value="1"/>
</dbReference>
<dbReference type="InterPro" id="IPR016181">
    <property type="entry name" value="Acyl_CoA_acyltransferase"/>
</dbReference>
<evidence type="ECO:0000256" key="2">
    <source>
        <dbReference type="ARBA" id="ARBA00023315"/>
    </source>
</evidence>
<dbReference type="PROSITE" id="PS51186">
    <property type="entry name" value="GNAT"/>
    <property type="match status" value="1"/>
</dbReference>
<evidence type="ECO:0000313" key="5">
    <source>
        <dbReference type="Proteomes" id="UP001069802"/>
    </source>
</evidence>
<evidence type="ECO:0000256" key="1">
    <source>
        <dbReference type="ARBA" id="ARBA00022679"/>
    </source>
</evidence>
<dbReference type="Pfam" id="PF13508">
    <property type="entry name" value="Acetyltransf_7"/>
    <property type="match status" value="1"/>
</dbReference>
<dbReference type="EMBL" id="JAPWGY010000001">
    <property type="protein sequence ID" value="MCZ4279893.1"/>
    <property type="molecule type" value="Genomic_DNA"/>
</dbReference>
<dbReference type="InterPro" id="IPR000182">
    <property type="entry name" value="GNAT_dom"/>
</dbReference>
<dbReference type="EC" id="2.3.1.-" evidence="4"/>
<dbReference type="PANTHER" id="PTHR43800">
    <property type="entry name" value="PEPTIDYL-LYSINE N-ACETYLTRANSFERASE YJAB"/>
    <property type="match status" value="1"/>
</dbReference>
<feature type="domain" description="N-acetyltransferase" evidence="3">
    <location>
        <begin position="23"/>
        <end position="180"/>
    </location>
</feature>
<reference evidence="4" key="1">
    <citation type="submission" date="2022-12" db="EMBL/GenBank/DDBJ databases">
        <title>Bacterial isolates from different developmental stages of Nematostella vectensis.</title>
        <authorList>
            <person name="Fraune S."/>
        </authorList>
    </citation>
    <scope>NUCLEOTIDE SEQUENCE</scope>
    <source>
        <strain evidence="4">G21630-S1</strain>
    </source>
</reference>
<keyword evidence="1 4" id="KW-0808">Transferase</keyword>
<dbReference type="Gene3D" id="3.40.630.30">
    <property type="match status" value="1"/>
</dbReference>
<dbReference type="Proteomes" id="UP001069802">
    <property type="component" value="Unassembled WGS sequence"/>
</dbReference>
<keyword evidence="2 4" id="KW-0012">Acyltransferase</keyword>
<comment type="caution">
    <text evidence="4">The sequence shown here is derived from an EMBL/GenBank/DDBJ whole genome shotgun (WGS) entry which is preliminary data.</text>
</comment>
<organism evidence="4 5">
    <name type="scientific">Kiloniella laminariae</name>
    <dbReference type="NCBI Taxonomy" id="454162"/>
    <lineage>
        <taxon>Bacteria</taxon>
        <taxon>Pseudomonadati</taxon>
        <taxon>Pseudomonadota</taxon>
        <taxon>Alphaproteobacteria</taxon>
        <taxon>Rhodospirillales</taxon>
        <taxon>Kiloniellaceae</taxon>
        <taxon>Kiloniella</taxon>
    </lineage>
</organism>
<sequence>METEEENGKIRRKKKGLITVINTTIRKYDTKDTDIIADIFFNASLLAYPFFTRPALEQEKINVREIYLPAVETWVIEKQPVSATTGSAVSGENAEVVGFVSLMEKEVAALFVAPEQQGQGYGQALMDKAVAEKGGELEVDVFKENSIGRNFYRRYGFVQINESLHEPTGQMCLRMKLGKSETQPKEMP</sequence>
<dbReference type="PANTHER" id="PTHR43800:SF1">
    <property type="entry name" value="PEPTIDYL-LYSINE N-ACETYLTRANSFERASE YJAB"/>
    <property type="match status" value="1"/>
</dbReference>
<name>A0ABT4LFK6_9PROT</name>
<accession>A0ABT4LFK6</accession>
<dbReference type="RefSeq" id="WP_269422090.1">
    <property type="nucleotide sequence ID" value="NZ_JAPWGY010000001.1"/>
</dbReference>
<gene>
    <name evidence="4" type="ORF">O4H49_03830</name>
</gene>
<evidence type="ECO:0000313" key="4">
    <source>
        <dbReference type="EMBL" id="MCZ4279893.1"/>
    </source>
</evidence>
<evidence type="ECO:0000259" key="3">
    <source>
        <dbReference type="PROSITE" id="PS51186"/>
    </source>
</evidence>